<protein>
    <submittedName>
        <fullName evidence="2">Uncharacterized protein</fullName>
    </submittedName>
</protein>
<evidence type="ECO:0000313" key="2">
    <source>
        <dbReference type="EMBL" id="MBA0763050.1"/>
    </source>
</evidence>
<dbReference type="AlphaFoldDB" id="A0A7J9DQP0"/>
<accession>A0A7J9DQP0</accession>
<organism evidence="2 3">
    <name type="scientific">Gossypium trilobum</name>
    <dbReference type="NCBI Taxonomy" id="34281"/>
    <lineage>
        <taxon>Eukaryota</taxon>
        <taxon>Viridiplantae</taxon>
        <taxon>Streptophyta</taxon>
        <taxon>Embryophyta</taxon>
        <taxon>Tracheophyta</taxon>
        <taxon>Spermatophyta</taxon>
        <taxon>Magnoliopsida</taxon>
        <taxon>eudicotyledons</taxon>
        <taxon>Gunneridae</taxon>
        <taxon>Pentapetalae</taxon>
        <taxon>rosids</taxon>
        <taxon>malvids</taxon>
        <taxon>Malvales</taxon>
        <taxon>Malvaceae</taxon>
        <taxon>Malvoideae</taxon>
        <taxon>Gossypium</taxon>
    </lineage>
</organism>
<keyword evidence="3" id="KW-1185">Reference proteome</keyword>
<proteinExistence type="predicted"/>
<sequence>MPLRAPKRSRTQSKPVLSLGYNEDKFESEEVEKYFQSIQSRSFIYERGFDLATPDYHEIWNLVCQHQWNQFAILPTTPVVIPIFLLESDDKDTKEEANGEGNNEEEGDDDEATEDDDATPYCDNFEDLFLSAQPSTKGPIIRESTEQSKLPYKKSIVEGK</sequence>
<feature type="region of interest" description="Disordered" evidence="1">
    <location>
        <begin position="90"/>
        <end position="160"/>
    </location>
</feature>
<feature type="compositionally biased region" description="Acidic residues" evidence="1">
    <location>
        <begin position="102"/>
        <end position="118"/>
    </location>
</feature>
<name>A0A7J9DQP0_9ROSI</name>
<reference evidence="2 3" key="1">
    <citation type="journal article" date="2019" name="Genome Biol. Evol.">
        <title>Insights into the evolution of the New World diploid cottons (Gossypium, subgenus Houzingenia) based on genome sequencing.</title>
        <authorList>
            <person name="Grover C.E."/>
            <person name="Arick M.A. 2nd"/>
            <person name="Thrash A."/>
            <person name="Conover J.L."/>
            <person name="Sanders W.S."/>
            <person name="Peterson D.G."/>
            <person name="Frelichowski J.E."/>
            <person name="Scheffler J.A."/>
            <person name="Scheffler B.E."/>
            <person name="Wendel J.F."/>
        </authorList>
    </citation>
    <scope>NUCLEOTIDE SEQUENCE [LARGE SCALE GENOMIC DNA]</scope>
    <source>
        <strain evidence="2">8</strain>
        <tissue evidence="2">Leaf</tissue>
    </source>
</reference>
<evidence type="ECO:0000256" key="1">
    <source>
        <dbReference type="SAM" id="MobiDB-lite"/>
    </source>
</evidence>
<dbReference type="Proteomes" id="UP000593568">
    <property type="component" value="Unassembled WGS sequence"/>
</dbReference>
<dbReference type="EMBL" id="JABEZW010000004">
    <property type="protein sequence ID" value="MBA0763050.1"/>
    <property type="molecule type" value="Genomic_DNA"/>
</dbReference>
<evidence type="ECO:0000313" key="3">
    <source>
        <dbReference type="Proteomes" id="UP000593568"/>
    </source>
</evidence>
<gene>
    <name evidence="2" type="ORF">Gotri_012574</name>
</gene>
<comment type="caution">
    <text evidence="2">The sequence shown here is derived from an EMBL/GenBank/DDBJ whole genome shotgun (WGS) entry which is preliminary data.</text>
</comment>